<feature type="compositionally biased region" description="Basic and acidic residues" evidence="1">
    <location>
        <begin position="35"/>
        <end position="46"/>
    </location>
</feature>
<evidence type="ECO:0008006" key="5">
    <source>
        <dbReference type="Google" id="ProtNLM"/>
    </source>
</evidence>
<proteinExistence type="predicted"/>
<evidence type="ECO:0000313" key="4">
    <source>
        <dbReference type="Proteomes" id="UP001501035"/>
    </source>
</evidence>
<feature type="transmembrane region" description="Helical" evidence="2">
    <location>
        <begin position="87"/>
        <end position="105"/>
    </location>
</feature>
<protein>
    <recommendedName>
        <fullName evidence="5">Mce-associated membrane protein</fullName>
    </recommendedName>
</protein>
<evidence type="ECO:0000256" key="1">
    <source>
        <dbReference type="SAM" id="MobiDB-lite"/>
    </source>
</evidence>
<accession>A0ABP6LKD9</accession>
<reference evidence="4" key="1">
    <citation type="journal article" date="2019" name="Int. J. Syst. Evol. Microbiol.">
        <title>The Global Catalogue of Microorganisms (GCM) 10K type strain sequencing project: providing services to taxonomists for standard genome sequencing and annotation.</title>
        <authorList>
            <consortium name="The Broad Institute Genomics Platform"/>
            <consortium name="The Broad Institute Genome Sequencing Center for Infectious Disease"/>
            <person name="Wu L."/>
            <person name="Ma J."/>
        </authorList>
    </citation>
    <scope>NUCLEOTIDE SEQUENCE [LARGE SCALE GENOMIC DNA]</scope>
    <source>
        <strain evidence="4">JCM 14234</strain>
    </source>
</reference>
<keyword evidence="2" id="KW-0472">Membrane</keyword>
<organism evidence="3 4">
    <name type="scientific">Gordonia defluvii</name>
    <dbReference type="NCBI Taxonomy" id="283718"/>
    <lineage>
        <taxon>Bacteria</taxon>
        <taxon>Bacillati</taxon>
        <taxon>Actinomycetota</taxon>
        <taxon>Actinomycetes</taxon>
        <taxon>Mycobacteriales</taxon>
        <taxon>Gordoniaceae</taxon>
        <taxon>Gordonia</taxon>
    </lineage>
</organism>
<name>A0ABP6LKD9_9ACTN</name>
<gene>
    <name evidence="3" type="ORF">GCM10010528_30160</name>
</gene>
<evidence type="ECO:0000313" key="3">
    <source>
        <dbReference type="EMBL" id="GAA3048977.1"/>
    </source>
</evidence>
<feature type="region of interest" description="Disordered" evidence="1">
    <location>
        <begin position="1"/>
        <end position="75"/>
    </location>
</feature>
<feature type="compositionally biased region" description="Pro residues" evidence="1">
    <location>
        <begin position="270"/>
        <end position="279"/>
    </location>
</feature>
<keyword evidence="2" id="KW-1133">Transmembrane helix</keyword>
<dbReference type="EMBL" id="BAAAVS010000060">
    <property type="protein sequence ID" value="GAA3048977.1"/>
    <property type="molecule type" value="Genomic_DNA"/>
</dbReference>
<keyword evidence="2" id="KW-0812">Transmembrane</keyword>
<sequence>MSTNSTSDREPAGDDESPVTEPDSIAAGDVADDGAADRADDGEVVVKARKRPAASSVDGRSDAPSASGSASAGKAAPRQITLSVRTLLIGLVGLLVASGLIFGVVDNFRVRGQLNDIRSQQSNNAKAEQVAGEYAVRAATLDYKDLTPWAANLKKGVSPQLSKQFDVAVPAMQQILTPVRMSTTATLVSAKTTDVAGDIYRVTAVVEVTTKSLQTPDGASSLAAYVLTLNKADNWLITAVGDQASPGSPKLPGMPQQGQSGDQPTQPAQPTAPNPAPGG</sequence>
<dbReference type="RefSeq" id="WP_290706384.1">
    <property type="nucleotide sequence ID" value="NZ_BAAAVS010000060.1"/>
</dbReference>
<evidence type="ECO:0000256" key="2">
    <source>
        <dbReference type="SAM" id="Phobius"/>
    </source>
</evidence>
<keyword evidence="4" id="KW-1185">Reference proteome</keyword>
<feature type="region of interest" description="Disordered" evidence="1">
    <location>
        <begin position="241"/>
        <end position="279"/>
    </location>
</feature>
<feature type="compositionally biased region" description="Low complexity" evidence="1">
    <location>
        <begin position="62"/>
        <end position="75"/>
    </location>
</feature>
<dbReference type="Proteomes" id="UP001501035">
    <property type="component" value="Unassembled WGS sequence"/>
</dbReference>
<comment type="caution">
    <text evidence="3">The sequence shown here is derived from an EMBL/GenBank/DDBJ whole genome shotgun (WGS) entry which is preliminary data.</text>
</comment>